<feature type="transmembrane region" description="Helical" evidence="6">
    <location>
        <begin position="174"/>
        <end position="194"/>
    </location>
</feature>
<evidence type="ECO:0000256" key="4">
    <source>
        <dbReference type="ARBA" id="ARBA00022989"/>
    </source>
</evidence>
<dbReference type="RefSeq" id="WP_243554545.1">
    <property type="nucleotide sequence ID" value="NZ_CP094528.1"/>
</dbReference>
<evidence type="ECO:0000256" key="6">
    <source>
        <dbReference type="SAM" id="Phobius"/>
    </source>
</evidence>
<dbReference type="Proteomes" id="UP000832097">
    <property type="component" value="Chromosome"/>
</dbReference>
<feature type="transmembrane region" description="Helical" evidence="6">
    <location>
        <begin position="17"/>
        <end position="40"/>
    </location>
</feature>
<evidence type="ECO:0000256" key="2">
    <source>
        <dbReference type="ARBA" id="ARBA00022448"/>
    </source>
</evidence>
<keyword evidence="4 6" id="KW-1133">Transmembrane helix</keyword>
<evidence type="ECO:0000256" key="1">
    <source>
        <dbReference type="ARBA" id="ARBA00004141"/>
    </source>
</evidence>
<gene>
    <name evidence="8" type="ORF">MTO99_15180</name>
</gene>
<dbReference type="InterPro" id="IPR002524">
    <property type="entry name" value="Cation_efflux"/>
</dbReference>
<dbReference type="InterPro" id="IPR058533">
    <property type="entry name" value="Cation_efflux_TM"/>
</dbReference>
<keyword evidence="9" id="KW-1185">Reference proteome</keyword>
<evidence type="ECO:0000313" key="8">
    <source>
        <dbReference type="EMBL" id="UOE43504.1"/>
    </source>
</evidence>
<reference evidence="8 9" key="1">
    <citation type="submission" date="2022-03" db="EMBL/GenBank/DDBJ databases">
        <title>Mucilaginibacter sp. isolated from the gut of Protaetia brevitarsis seulensis larvae.</title>
        <authorList>
            <person name="Won M."/>
            <person name="Kim S.-J."/>
            <person name="Kwon S.-W."/>
        </authorList>
    </citation>
    <scope>NUCLEOTIDE SEQUENCE [LARGE SCALE GENOMIC DNA]</scope>
    <source>
        <strain evidence="8 9">CFWR-12</strain>
    </source>
</reference>
<dbReference type="Gene3D" id="1.20.1510.10">
    <property type="entry name" value="Cation efflux protein transmembrane domain"/>
    <property type="match status" value="1"/>
</dbReference>
<dbReference type="PANTHER" id="PTHR13414">
    <property type="entry name" value="HUEL-CATION TRANSPORTER"/>
    <property type="match status" value="1"/>
</dbReference>
<evidence type="ECO:0000256" key="5">
    <source>
        <dbReference type="ARBA" id="ARBA00023136"/>
    </source>
</evidence>
<dbReference type="PANTHER" id="PTHR13414:SF9">
    <property type="entry name" value="PROTON-COUPLED ZINC ANTIPORTER SLC30A9, MITOCHONDRIAL"/>
    <property type="match status" value="1"/>
</dbReference>
<feature type="transmembrane region" description="Helical" evidence="6">
    <location>
        <begin position="86"/>
        <end position="110"/>
    </location>
</feature>
<evidence type="ECO:0000259" key="7">
    <source>
        <dbReference type="Pfam" id="PF01545"/>
    </source>
</evidence>
<dbReference type="InterPro" id="IPR027469">
    <property type="entry name" value="Cation_efflux_TMD_sf"/>
</dbReference>
<dbReference type="Pfam" id="PF01545">
    <property type="entry name" value="Cation_efflux"/>
    <property type="match status" value="1"/>
</dbReference>
<keyword evidence="3 6" id="KW-0812">Transmembrane</keyword>
<feature type="domain" description="Cation efflux protein transmembrane" evidence="7">
    <location>
        <begin position="20"/>
        <end position="222"/>
    </location>
</feature>
<feature type="transmembrane region" description="Helical" evidence="6">
    <location>
        <begin position="122"/>
        <end position="144"/>
    </location>
</feature>
<comment type="subcellular location">
    <subcellularLocation>
        <location evidence="1">Membrane</location>
        <topology evidence="1">Multi-pass membrane protein</topology>
    </subcellularLocation>
</comment>
<accession>A0ABY4BWH8</accession>
<name>A0ABY4BWH8_9MICO</name>
<protein>
    <submittedName>
        <fullName evidence="8">Cation diffusion facilitator family transporter</fullName>
    </submittedName>
</protein>
<organism evidence="8 9">
    <name type="scientific">Agromyces larvae</name>
    <dbReference type="NCBI Taxonomy" id="2929802"/>
    <lineage>
        <taxon>Bacteria</taxon>
        <taxon>Bacillati</taxon>
        <taxon>Actinomycetota</taxon>
        <taxon>Actinomycetes</taxon>
        <taxon>Micrococcales</taxon>
        <taxon>Microbacteriaceae</taxon>
        <taxon>Agromyces</taxon>
    </lineage>
</organism>
<dbReference type="NCBIfam" id="TIGR01297">
    <property type="entry name" value="CDF"/>
    <property type="match status" value="1"/>
</dbReference>
<proteinExistence type="predicted"/>
<evidence type="ECO:0000256" key="3">
    <source>
        <dbReference type="ARBA" id="ARBA00022692"/>
    </source>
</evidence>
<dbReference type="InterPro" id="IPR040177">
    <property type="entry name" value="SLC30A9"/>
</dbReference>
<evidence type="ECO:0000313" key="9">
    <source>
        <dbReference type="Proteomes" id="UP000832097"/>
    </source>
</evidence>
<keyword evidence="5 6" id="KW-0472">Membrane</keyword>
<sequence>MAGTIGTTKTDAPNESLITVLIAFAANALIAIAKTVAAVLTGSASMVAETAHSWADTGNEVFLYVAERRSKRRADTMHPFGYGKEAYVWSMFAAFGLFTVGAVVSVWHGFSELADPEPAGDFGIAYAVLGISALLEGVSFLRSVRQARHDARERHTDTLRHIVDSSNPTLRAVFFEDAAALIGLALAFGGILLHQLTGSAVFDAIGSILVGVLLGVVAILLIGRNRDFLVGVMVDPRARDAVLREVLADPRIDRVTRLHIEFLGPSSVLVIAAIDLAGDAAEHDVAAVLHEIERAILAHDRVGAVVLTLSAPGEAALLPEQ</sequence>
<feature type="transmembrane region" description="Helical" evidence="6">
    <location>
        <begin position="200"/>
        <end position="223"/>
    </location>
</feature>
<keyword evidence="2" id="KW-0813">Transport</keyword>
<dbReference type="SUPFAM" id="SSF161111">
    <property type="entry name" value="Cation efflux protein transmembrane domain-like"/>
    <property type="match status" value="1"/>
</dbReference>
<dbReference type="EMBL" id="CP094528">
    <property type="protein sequence ID" value="UOE43504.1"/>
    <property type="molecule type" value="Genomic_DNA"/>
</dbReference>